<feature type="region of interest" description="Disordered" evidence="5">
    <location>
        <begin position="347"/>
        <end position="372"/>
    </location>
</feature>
<evidence type="ECO:0000313" key="7">
    <source>
        <dbReference type="Proteomes" id="UP000092666"/>
    </source>
</evidence>
<comment type="similarity">
    <text evidence="2">Belongs to the AB hydrolase superfamily. LDAH family.</text>
</comment>
<dbReference type="OrthoDB" id="448051at2759"/>
<dbReference type="STRING" id="1296120.A0A1B9H0F1"/>
<feature type="region of interest" description="Disordered" evidence="5">
    <location>
        <begin position="1"/>
        <end position="24"/>
    </location>
</feature>
<dbReference type="Proteomes" id="UP000092666">
    <property type="component" value="Unassembled WGS sequence"/>
</dbReference>
<keyword evidence="4" id="KW-0378">Hydrolase</keyword>
<evidence type="ECO:0008006" key="8">
    <source>
        <dbReference type="Google" id="ProtNLM"/>
    </source>
</evidence>
<evidence type="ECO:0000313" key="6">
    <source>
        <dbReference type="EMBL" id="OCF36768.1"/>
    </source>
</evidence>
<keyword evidence="7" id="KW-1185">Reference proteome</keyword>
<dbReference type="GO" id="GO:0005811">
    <property type="term" value="C:lipid droplet"/>
    <property type="evidence" value="ECO:0007669"/>
    <property type="project" value="UniProtKB-SubCell"/>
</dbReference>
<dbReference type="EMBL" id="KI669494">
    <property type="protein sequence ID" value="OCF36768.1"/>
    <property type="molecule type" value="Genomic_DNA"/>
</dbReference>
<dbReference type="InterPro" id="IPR029058">
    <property type="entry name" value="AB_hydrolase_fold"/>
</dbReference>
<reference evidence="7" key="2">
    <citation type="submission" date="2013-12" db="EMBL/GenBank/DDBJ databases">
        <title>Evolution of pathogenesis and genome organization in the Tremellales.</title>
        <authorList>
            <person name="Cuomo C."/>
            <person name="Litvintseva A."/>
            <person name="Heitman J."/>
            <person name="Chen Y."/>
            <person name="Sun S."/>
            <person name="Springer D."/>
            <person name="Dromer F."/>
            <person name="Young S."/>
            <person name="Zeng Q."/>
            <person name="Chapman S."/>
            <person name="Gujja S."/>
            <person name="Saif S."/>
            <person name="Birren B."/>
        </authorList>
    </citation>
    <scope>NUCLEOTIDE SEQUENCE [LARGE SCALE GENOMIC DNA]</scope>
    <source>
        <strain evidence="7">BCC8398</strain>
    </source>
</reference>
<dbReference type="PANTHER" id="PTHR13390:SF0">
    <property type="entry name" value="LIPID DROPLET-ASSOCIATED HYDROLASE"/>
    <property type="match status" value="1"/>
</dbReference>
<dbReference type="SUPFAM" id="SSF53474">
    <property type="entry name" value="alpha/beta-Hydrolases"/>
    <property type="match status" value="1"/>
</dbReference>
<name>A0A1B9H0F1_9TREE</name>
<organism evidence="6 7">
    <name type="scientific">Kwoniella heveanensis BCC8398</name>
    <dbReference type="NCBI Taxonomy" id="1296120"/>
    <lineage>
        <taxon>Eukaryota</taxon>
        <taxon>Fungi</taxon>
        <taxon>Dikarya</taxon>
        <taxon>Basidiomycota</taxon>
        <taxon>Agaricomycotina</taxon>
        <taxon>Tremellomycetes</taxon>
        <taxon>Tremellales</taxon>
        <taxon>Cryptococcaceae</taxon>
        <taxon>Kwoniella</taxon>
    </lineage>
</organism>
<dbReference type="AlphaFoldDB" id="A0A1B9H0F1"/>
<proteinExistence type="inferred from homology"/>
<reference evidence="6 7" key="1">
    <citation type="submission" date="2013-07" db="EMBL/GenBank/DDBJ databases">
        <title>The Genome Sequence of Cryptococcus heveanensis BCC8398.</title>
        <authorList>
            <consortium name="The Broad Institute Genome Sequencing Platform"/>
            <person name="Cuomo C."/>
            <person name="Litvintseva A."/>
            <person name="Chen Y."/>
            <person name="Heitman J."/>
            <person name="Sun S."/>
            <person name="Springer D."/>
            <person name="Dromer F."/>
            <person name="Young S.K."/>
            <person name="Zeng Q."/>
            <person name="Gargeya S."/>
            <person name="Fitzgerald M."/>
            <person name="Abouelleil A."/>
            <person name="Alvarado L."/>
            <person name="Berlin A.M."/>
            <person name="Chapman S.B."/>
            <person name="Dewar J."/>
            <person name="Goldberg J."/>
            <person name="Griggs A."/>
            <person name="Gujja S."/>
            <person name="Hansen M."/>
            <person name="Howarth C."/>
            <person name="Imamovic A."/>
            <person name="Larimer J."/>
            <person name="McCowan C."/>
            <person name="Murphy C."/>
            <person name="Pearson M."/>
            <person name="Priest M."/>
            <person name="Roberts A."/>
            <person name="Saif S."/>
            <person name="Shea T."/>
            <person name="Sykes S."/>
            <person name="Wortman J."/>
            <person name="Nusbaum C."/>
            <person name="Birren B."/>
        </authorList>
    </citation>
    <scope>NUCLEOTIDE SEQUENCE [LARGE SCALE GENOMIC DNA]</scope>
    <source>
        <strain evidence="6 7">BCC8398</strain>
    </source>
</reference>
<feature type="region of interest" description="Disordered" evidence="5">
    <location>
        <begin position="262"/>
        <end position="281"/>
    </location>
</feature>
<sequence>MSDSRLAFLRQTTPASPESEEQKTSFISCSFQHRAAGAEGEVELNFWPARARSGRQDGVPPKRLIVFILGNPGLLGYYPPFLNHLHSLLPDNHAILATSHIGHSTMIPPPPAPLDLPQQLESKVELVQSIRRYLDEWASETDSNPKICLMGHSVGAWLLVEVMKRLNRTTPSSEAGYLLFPTLGWIANTWNGWTLWPIFHRPVKPLLPLLSPLIRPILPYTSLPETSLALVRDPKVIEHVLHLSRSEMDLIRGPDIDWFKSQNDTQADHRRSDDSSTTTGDKGLYGVWAGGSMDGWVGKDGPIVQEALGGLEGGRVKVLDGVPHAFCLTHENSERVAQAIAAWINPSSSSTSESKPTGQPETEPIGANVMPM</sequence>
<dbReference type="GO" id="GO:0016298">
    <property type="term" value="F:lipase activity"/>
    <property type="evidence" value="ECO:0007669"/>
    <property type="project" value="InterPro"/>
</dbReference>
<evidence type="ECO:0000256" key="2">
    <source>
        <dbReference type="ARBA" id="ARBA00008300"/>
    </source>
</evidence>
<accession>A0A1B9H0F1</accession>
<evidence type="ECO:0000256" key="5">
    <source>
        <dbReference type="SAM" id="MobiDB-lite"/>
    </source>
</evidence>
<evidence type="ECO:0000256" key="4">
    <source>
        <dbReference type="ARBA" id="ARBA00022801"/>
    </source>
</evidence>
<comment type="subcellular location">
    <subcellularLocation>
        <location evidence="1">Lipid droplet</location>
    </subcellularLocation>
</comment>
<dbReference type="Pfam" id="PF10230">
    <property type="entry name" value="LIDHydrolase"/>
    <property type="match status" value="1"/>
</dbReference>
<evidence type="ECO:0000256" key="1">
    <source>
        <dbReference type="ARBA" id="ARBA00004502"/>
    </source>
</evidence>
<protein>
    <recommendedName>
        <fullName evidence="8">Lipid droplet-associated hydrolase</fullName>
    </recommendedName>
</protein>
<dbReference type="InterPro" id="IPR019363">
    <property type="entry name" value="LDAH"/>
</dbReference>
<dbReference type="GO" id="GO:0019915">
    <property type="term" value="P:lipid storage"/>
    <property type="evidence" value="ECO:0007669"/>
    <property type="project" value="InterPro"/>
</dbReference>
<gene>
    <name evidence="6" type="ORF">I316_01364</name>
</gene>
<evidence type="ECO:0000256" key="3">
    <source>
        <dbReference type="ARBA" id="ARBA00022677"/>
    </source>
</evidence>
<keyword evidence="3" id="KW-0551">Lipid droplet</keyword>
<dbReference type="PANTHER" id="PTHR13390">
    <property type="entry name" value="LIPASE"/>
    <property type="match status" value="1"/>
</dbReference>
<dbReference type="Gene3D" id="3.40.50.1820">
    <property type="entry name" value="alpha/beta hydrolase"/>
    <property type="match status" value="1"/>
</dbReference>